<dbReference type="EMBL" id="KV454475">
    <property type="protein sequence ID" value="ODV63727.1"/>
    <property type="molecule type" value="Genomic_DNA"/>
</dbReference>
<dbReference type="Proteomes" id="UP000095038">
    <property type="component" value="Unassembled WGS sequence"/>
</dbReference>
<dbReference type="GeneID" id="30965963"/>
<reference evidence="3" key="1">
    <citation type="submission" date="2016-05" db="EMBL/GenBank/DDBJ databases">
        <title>Comparative genomics of biotechnologically important yeasts.</title>
        <authorList>
            <consortium name="DOE Joint Genome Institute"/>
            <person name="Riley R."/>
            <person name="Haridas S."/>
            <person name="Wolfe K.H."/>
            <person name="Lopes M.R."/>
            <person name="Hittinger C.T."/>
            <person name="Goker M."/>
            <person name="Salamov A."/>
            <person name="Wisecaver J."/>
            <person name="Long T.M."/>
            <person name="Aerts A.L."/>
            <person name="Barry K."/>
            <person name="Choi C."/>
            <person name="Clum A."/>
            <person name="Coughlan A.Y."/>
            <person name="Deshpande S."/>
            <person name="Douglass A.P."/>
            <person name="Hanson S.J."/>
            <person name="Klenk H.-P."/>
            <person name="Labutti K."/>
            <person name="Lapidus A."/>
            <person name="Lindquist E."/>
            <person name="Lipzen A."/>
            <person name="Meier-Kolthoff J.P."/>
            <person name="Ohm R.A."/>
            <person name="Otillar R.P."/>
            <person name="Pangilinan J."/>
            <person name="Peng Y."/>
            <person name="Rokas A."/>
            <person name="Rosa C.A."/>
            <person name="Scheuner C."/>
            <person name="Sibirny A.A."/>
            <person name="Slot J.C."/>
            <person name="Stielow J.B."/>
            <person name="Sun H."/>
            <person name="Kurtzman C.P."/>
            <person name="Blackwell M."/>
            <person name="Grigoriev I.V."/>
            <person name="Jeffries T.W."/>
        </authorList>
    </citation>
    <scope>NUCLEOTIDE SEQUENCE [LARGE SCALE GENOMIC DNA]</scope>
    <source>
        <strain evidence="3">DSM 1968</strain>
    </source>
</reference>
<protein>
    <submittedName>
        <fullName evidence="2">Uncharacterized protein</fullName>
    </submittedName>
</protein>
<feature type="region of interest" description="Disordered" evidence="1">
    <location>
        <begin position="83"/>
        <end position="114"/>
    </location>
</feature>
<dbReference type="RefSeq" id="XP_020050034.1">
    <property type="nucleotide sequence ID" value="XM_020192327.1"/>
</dbReference>
<evidence type="ECO:0000313" key="3">
    <source>
        <dbReference type="Proteomes" id="UP000095038"/>
    </source>
</evidence>
<evidence type="ECO:0000313" key="2">
    <source>
        <dbReference type="EMBL" id="ODV63727.1"/>
    </source>
</evidence>
<name>A0A1D2VQA5_9ASCO</name>
<evidence type="ECO:0000256" key="1">
    <source>
        <dbReference type="SAM" id="MobiDB-lite"/>
    </source>
</evidence>
<dbReference type="AlphaFoldDB" id="A0A1D2VQA5"/>
<sequence>MKIKILKEIIEDIEVKKQYVDIDDRLKLINLMFERSGNKKSEVGLINSNKKDQKMQEKDFQAEEEFDFDKFLAELAKILKEEPEEKKDEIKTEAVNEKKELNVENEPEIDKKDEPSEIEPFKYVSRKEFSEKNLEKKFF</sequence>
<organism evidence="2 3">
    <name type="scientific">Ascoidea rubescens DSM 1968</name>
    <dbReference type="NCBI Taxonomy" id="1344418"/>
    <lineage>
        <taxon>Eukaryota</taxon>
        <taxon>Fungi</taxon>
        <taxon>Dikarya</taxon>
        <taxon>Ascomycota</taxon>
        <taxon>Saccharomycotina</taxon>
        <taxon>Saccharomycetes</taxon>
        <taxon>Ascoideaceae</taxon>
        <taxon>Ascoidea</taxon>
    </lineage>
</organism>
<dbReference type="InParanoid" id="A0A1D2VQA5"/>
<keyword evidence="3" id="KW-1185">Reference proteome</keyword>
<proteinExistence type="predicted"/>
<gene>
    <name evidence="2" type="ORF">ASCRUDRAFT_73525</name>
</gene>
<accession>A0A1D2VQA5</accession>